<proteinExistence type="predicted"/>
<reference evidence="5" key="1">
    <citation type="submission" date="2020-10" db="EMBL/GenBank/DDBJ databases">
        <title>Catharus ustulatus (Swainson's thrush) genome, bCatUst1, primary haplotype v2.</title>
        <authorList>
            <person name="Delmore K."/>
            <person name="Vafadar M."/>
            <person name="Formenti G."/>
            <person name="Chow W."/>
            <person name="Pelan S."/>
            <person name="Howe K."/>
            <person name="Rhie A."/>
            <person name="Mountcastle J."/>
            <person name="Haase B."/>
            <person name="Fedrigo O."/>
            <person name="Jarvis E.D."/>
        </authorList>
    </citation>
    <scope>NUCLEOTIDE SEQUENCE [LARGE SCALE GENOMIC DNA]</scope>
</reference>
<feature type="domain" description="Ig-like" evidence="4">
    <location>
        <begin position="14"/>
        <end position="95"/>
    </location>
</feature>
<dbReference type="Gene3D" id="2.60.40.10">
    <property type="entry name" value="Immunoglobulins"/>
    <property type="match status" value="1"/>
</dbReference>
<keyword evidence="6" id="KW-1185">Reference proteome</keyword>
<dbReference type="SMART" id="SM00406">
    <property type="entry name" value="IGv"/>
    <property type="match status" value="1"/>
</dbReference>
<evidence type="ECO:0000259" key="4">
    <source>
        <dbReference type="PROSITE" id="PS50835"/>
    </source>
</evidence>
<dbReference type="SMART" id="SM00409">
    <property type="entry name" value="IG"/>
    <property type="match status" value="1"/>
</dbReference>
<name>A0A8C3U642_CATUS</name>
<evidence type="ECO:0000313" key="6">
    <source>
        <dbReference type="Proteomes" id="UP000694563"/>
    </source>
</evidence>
<keyword evidence="3" id="KW-1280">Immunoglobulin</keyword>
<dbReference type="InterPro" id="IPR036179">
    <property type="entry name" value="Ig-like_dom_sf"/>
</dbReference>
<dbReference type="Ensembl" id="ENSCUST00005009061.1">
    <property type="protein sequence ID" value="ENSCUSP00005008700.1"/>
    <property type="gene ID" value="ENSCUSG00005005490.1"/>
</dbReference>
<evidence type="ECO:0000256" key="1">
    <source>
        <dbReference type="ARBA" id="ARBA00022859"/>
    </source>
</evidence>
<evidence type="ECO:0000256" key="3">
    <source>
        <dbReference type="ARBA" id="ARBA00043265"/>
    </source>
</evidence>
<protein>
    <recommendedName>
        <fullName evidence="4">Ig-like domain-containing protein</fullName>
    </recommendedName>
</protein>
<reference evidence="5" key="2">
    <citation type="submission" date="2025-08" db="UniProtKB">
        <authorList>
            <consortium name="Ensembl"/>
        </authorList>
    </citation>
    <scope>IDENTIFICATION</scope>
</reference>
<dbReference type="GO" id="GO:0019814">
    <property type="term" value="C:immunoglobulin complex"/>
    <property type="evidence" value="ECO:0007669"/>
    <property type="project" value="UniProtKB-KW"/>
</dbReference>
<dbReference type="InterPro" id="IPR013783">
    <property type="entry name" value="Ig-like_fold"/>
</dbReference>
<dbReference type="GO" id="GO:0005576">
    <property type="term" value="C:extracellular region"/>
    <property type="evidence" value="ECO:0007669"/>
    <property type="project" value="UniProtKB-ARBA"/>
</dbReference>
<dbReference type="AlphaFoldDB" id="A0A8C3U642"/>
<dbReference type="InterPro" id="IPR050199">
    <property type="entry name" value="IgHV"/>
</dbReference>
<dbReference type="InterPro" id="IPR003599">
    <property type="entry name" value="Ig_sub"/>
</dbReference>
<organism evidence="5 6">
    <name type="scientific">Catharus ustulatus</name>
    <name type="common">Russet-backed thrush</name>
    <name type="synonym">Hylocichla ustulatus</name>
    <dbReference type="NCBI Taxonomy" id="91951"/>
    <lineage>
        <taxon>Eukaryota</taxon>
        <taxon>Metazoa</taxon>
        <taxon>Chordata</taxon>
        <taxon>Craniata</taxon>
        <taxon>Vertebrata</taxon>
        <taxon>Euteleostomi</taxon>
        <taxon>Archelosauria</taxon>
        <taxon>Archosauria</taxon>
        <taxon>Dinosauria</taxon>
        <taxon>Saurischia</taxon>
        <taxon>Theropoda</taxon>
        <taxon>Coelurosauria</taxon>
        <taxon>Aves</taxon>
        <taxon>Neognathae</taxon>
        <taxon>Neoaves</taxon>
        <taxon>Telluraves</taxon>
        <taxon>Australaves</taxon>
        <taxon>Passeriformes</taxon>
        <taxon>Turdidae</taxon>
        <taxon>Catharus</taxon>
    </lineage>
</organism>
<evidence type="ECO:0000313" key="5">
    <source>
        <dbReference type="Ensembl" id="ENSCUSP00005008700.1"/>
    </source>
</evidence>
<dbReference type="PROSITE" id="PS50835">
    <property type="entry name" value="IG_LIKE"/>
    <property type="match status" value="1"/>
</dbReference>
<accession>A0A8C3U642</accession>
<evidence type="ECO:0000256" key="2">
    <source>
        <dbReference type="ARBA" id="ARBA00023130"/>
    </source>
</evidence>
<sequence length="224" mass="24253">MTLLECGGDLQPPGGSLTLLCRGNGFDFGSYSMMWTRQSPGKGLEYVAEINSGGSSTNYAPSVKGWFTISRDNRQSSVTLTMNNLKDEDSGVYFCIKNSGSSCCYGAYVILALITAPSVGIQSPELSFRVGVWGPWRCRCQRGRFGTKGQDWDRGWDLGEGSGDSWGHRDTVAIKTINKISTNNTSTSTFGTEINGGILVLEVVHGQRHRALPVVPGDREPALD</sequence>
<reference evidence="5" key="3">
    <citation type="submission" date="2025-09" db="UniProtKB">
        <authorList>
            <consortium name="Ensembl"/>
        </authorList>
    </citation>
    <scope>IDENTIFICATION</scope>
</reference>
<dbReference type="GO" id="GO:0002250">
    <property type="term" value="P:adaptive immune response"/>
    <property type="evidence" value="ECO:0007669"/>
    <property type="project" value="UniProtKB-KW"/>
</dbReference>
<keyword evidence="2" id="KW-1064">Adaptive immunity</keyword>
<dbReference type="InterPro" id="IPR013106">
    <property type="entry name" value="Ig_V-set"/>
</dbReference>
<dbReference type="Proteomes" id="UP000694563">
    <property type="component" value="Chromosome 38"/>
</dbReference>
<dbReference type="PANTHER" id="PTHR23266">
    <property type="entry name" value="IMMUNOGLOBULIN HEAVY CHAIN"/>
    <property type="match status" value="1"/>
</dbReference>
<dbReference type="SUPFAM" id="SSF48726">
    <property type="entry name" value="Immunoglobulin"/>
    <property type="match status" value="1"/>
</dbReference>
<dbReference type="Pfam" id="PF07686">
    <property type="entry name" value="V-set"/>
    <property type="match status" value="1"/>
</dbReference>
<dbReference type="InterPro" id="IPR007110">
    <property type="entry name" value="Ig-like_dom"/>
</dbReference>
<keyword evidence="1" id="KW-0391">Immunity</keyword>
<dbReference type="FunFam" id="2.60.40.10:FF:002198">
    <property type="entry name" value="Immunoglobulin heavy variable 5-2"/>
    <property type="match status" value="1"/>
</dbReference>